<dbReference type="EMBL" id="JBIMZQ010000020">
    <property type="protein sequence ID" value="KAL3665320.1"/>
    <property type="molecule type" value="Genomic_DNA"/>
</dbReference>
<accession>A0ABD3FIE6</accession>
<dbReference type="AlphaFoldDB" id="A0ABD3FIE6"/>
<evidence type="ECO:0000313" key="3">
    <source>
        <dbReference type="Proteomes" id="UP001632037"/>
    </source>
</evidence>
<evidence type="ECO:0000313" key="2">
    <source>
        <dbReference type="EMBL" id="KAL3665320.1"/>
    </source>
</evidence>
<comment type="caution">
    <text evidence="2">The sequence shown here is derived from an EMBL/GenBank/DDBJ whole genome shotgun (WGS) entry which is preliminary data.</text>
</comment>
<protein>
    <submittedName>
        <fullName evidence="2">Uncharacterized protein</fullName>
    </submittedName>
</protein>
<feature type="compositionally biased region" description="Low complexity" evidence="1">
    <location>
        <begin position="26"/>
        <end position="37"/>
    </location>
</feature>
<gene>
    <name evidence="2" type="ORF">V7S43_009363</name>
</gene>
<proteinExistence type="predicted"/>
<name>A0ABD3FIE6_9STRA</name>
<reference evidence="2 3" key="1">
    <citation type="submission" date="2024-09" db="EMBL/GenBank/DDBJ databases">
        <title>Genome sequencing and assembly of Phytophthora oleae, isolate VK10A, causative agent of rot of olive drupes.</title>
        <authorList>
            <person name="Conti Taguali S."/>
            <person name="Riolo M."/>
            <person name="La Spada F."/>
            <person name="Cacciola S.O."/>
            <person name="Dionisio G."/>
        </authorList>
    </citation>
    <scope>NUCLEOTIDE SEQUENCE [LARGE SCALE GENOMIC DNA]</scope>
    <source>
        <strain evidence="2 3">VK10A</strain>
    </source>
</reference>
<feature type="region of interest" description="Disordered" evidence="1">
    <location>
        <begin position="1"/>
        <end position="95"/>
    </location>
</feature>
<organism evidence="2 3">
    <name type="scientific">Phytophthora oleae</name>
    <dbReference type="NCBI Taxonomy" id="2107226"/>
    <lineage>
        <taxon>Eukaryota</taxon>
        <taxon>Sar</taxon>
        <taxon>Stramenopiles</taxon>
        <taxon>Oomycota</taxon>
        <taxon>Peronosporomycetes</taxon>
        <taxon>Peronosporales</taxon>
        <taxon>Peronosporaceae</taxon>
        <taxon>Phytophthora</taxon>
    </lineage>
</organism>
<feature type="region of interest" description="Disordered" evidence="1">
    <location>
        <begin position="200"/>
        <end position="219"/>
    </location>
</feature>
<evidence type="ECO:0000256" key="1">
    <source>
        <dbReference type="SAM" id="MobiDB-lite"/>
    </source>
</evidence>
<dbReference type="Proteomes" id="UP001632037">
    <property type="component" value="Unassembled WGS sequence"/>
</dbReference>
<feature type="compositionally biased region" description="Low complexity" evidence="1">
    <location>
        <begin position="66"/>
        <end position="76"/>
    </location>
</feature>
<keyword evidence="3" id="KW-1185">Reference proteome</keyword>
<feature type="compositionally biased region" description="Basic and acidic residues" evidence="1">
    <location>
        <begin position="38"/>
        <end position="64"/>
    </location>
</feature>
<sequence length="330" mass="36232">MVRRNVLSGASSWEREEKANQQRDYAAQLQEQVLQKQAKQEQEKARRRQEQREETELLERERAAATRKLQPQQEPAAPDPVPPAASPQRSVSMPHTSTIDLQQHTVPTASTLQSASVGPGFISVGINPGAPMTGSAVFKSAPSIFESLLREPGIGARSSAFYDDLAALQRLAVELDSAAKQKRATAQNNYVKPNFLHQEETEATSTNATSTPLSSPVKLLSPVKLPSPMKFDDEKVEIQAKNQHHQPKARSSLDGLLGESVLLPLGTTKLPSSYPHSMPTRRVGGSPIKSLQQFSSATETDDDDTTTFSVDALDNHSEMLHFTNSRLENY</sequence>